<evidence type="ECO:0000256" key="1">
    <source>
        <dbReference type="ARBA" id="ARBA00022737"/>
    </source>
</evidence>
<reference evidence="8" key="4">
    <citation type="journal article" date="2015" name="Nat. Commun.">
        <title>RFX transcription factors are essential for hearing in mice.</title>
        <authorList>
            <person name="Elkon R."/>
            <person name="Milon B."/>
            <person name="Morrison L."/>
            <person name="Shah M."/>
            <person name="Vijayakumar S."/>
            <person name="Racherla M."/>
            <person name="Leitch C.C."/>
            <person name="Silipino L."/>
            <person name="Hadi S."/>
            <person name="Weiss-Gayet M."/>
            <person name="Barras E."/>
            <person name="Schmid C.D."/>
            <person name="Ait-Lounis A."/>
            <person name="Barnes A."/>
            <person name="Song Y."/>
            <person name="Eisenman D.J."/>
            <person name="Eliyahu E."/>
            <person name="Frolenkov G.I."/>
            <person name="Strome S.E."/>
            <person name="Durand B."/>
            <person name="Zaghloul N.A."/>
            <person name="Jones S.M."/>
            <person name="Reith W."/>
            <person name="Hertzano R."/>
        </authorList>
    </citation>
    <scope>NUCLEOTIDE SEQUENCE</scope>
    <source>
        <strain evidence="8">Tuebingen</strain>
    </source>
</reference>
<keyword evidence="10" id="KW-1267">Proteomics identification</keyword>
<evidence type="ECO:0000313" key="6">
    <source>
        <dbReference type="Ensembl" id="ENSDARP00000097607"/>
    </source>
</evidence>
<dbReference type="GO" id="GO:1990904">
    <property type="term" value="C:ribonucleoprotein complex"/>
    <property type="evidence" value="ECO:0000318"/>
    <property type="project" value="GO_Central"/>
</dbReference>
<dbReference type="AGR" id="ZFIN:ZDB-GENE-030131-6428"/>
<evidence type="ECO:0000313" key="7">
    <source>
        <dbReference type="Proteomes" id="UP000000437"/>
    </source>
</evidence>
<dbReference type="InterPro" id="IPR035979">
    <property type="entry name" value="RBD_domain_sf"/>
</dbReference>
<dbReference type="CDD" id="cd12748">
    <property type="entry name" value="RRM4_RBM12B"/>
    <property type="match status" value="1"/>
</dbReference>
<dbReference type="PaxDb" id="7955-ENSDARP00000097607"/>
<dbReference type="GO" id="GO:0043484">
    <property type="term" value="P:regulation of RNA splicing"/>
    <property type="evidence" value="ECO:0000318"/>
    <property type="project" value="GO_Central"/>
</dbReference>
<dbReference type="KEGG" id="dre:334496"/>
<dbReference type="eggNOG" id="KOG4307">
    <property type="taxonomic scope" value="Eukaryota"/>
</dbReference>
<feature type="compositionally biased region" description="Basic and acidic residues" evidence="4">
    <location>
        <begin position="363"/>
        <end position="376"/>
    </location>
</feature>
<dbReference type="InterPro" id="IPR047188">
    <property type="entry name" value="RRM4_RBM12B"/>
</dbReference>
<evidence type="ECO:0000256" key="3">
    <source>
        <dbReference type="PROSITE-ProRule" id="PRU00176"/>
    </source>
</evidence>
<reference evidence="8" key="5">
    <citation type="journal article" date="2016" name="BMC Genomics">
        <title>Gene evolution and gene expression after whole genome duplication in fish: the PhyloFish database.</title>
        <authorList>
            <person name="Pasquier J."/>
            <person name="Cabau C."/>
            <person name="Nguyen T."/>
            <person name="Jouanno E."/>
            <person name="Severac D."/>
            <person name="Braasch I."/>
            <person name="Journot L."/>
            <person name="Pontarotti P."/>
            <person name="Klopp C."/>
            <person name="Postlethwait J.H."/>
            <person name="Guiguen Y."/>
            <person name="Bobe J."/>
        </authorList>
    </citation>
    <scope>NUCLEOTIDE SEQUENCE</scope>
    <source>
        <strain evidence="8">Tuebingen</strain>
    </source>
</reference>
<dbReference type="OrthoDB" id="2588702at2759"/>
<dbReference type="HOGENOM" id="CLU_004368_1_0_1"/>
<dbReference type="Proteomes" id="UP000000437">
    <property type="component" value="Chromosome 16"/>
</dbReference>
<dbReference type="Gene3D" id="2.160.20.80">
    <property type="entry name" value="E3 ubiquitin-protein ligase SopA"/>
    <property type="match status" value="1"/>
</dbReference>
<organism evidence="6">
    <name type="scientific">Danio rerio</name>
    <name type="common">Zebrafish</name>
    <name type="synonym">Brachydanio rerio</name>
    <dbReference type="NCBI Taxonomy" id="7955"/>
    <lineage>
        <taxon>Eukaryota</taxon>
        <taxon>Metazoa</taxon>
        <taxon>Chordata</taxon>
        <taxon>Craniata</taxon>
        <taxon>Vertebrata</taxon>
        <taxon>Euteleostomi</taxon>
        <taxon>Actinopterygii</taxon>
        <taxon>Neopterygii</taxon>
        <taxon>Teleostei</taxon>
        <taxon>Ostariophysi</taxon>
        <taxon>Cypriniformes</taxon>
        <taxon>Danionidae</taxon>
        <taxon>Danioninae</taxon>
        <taxon>Danio</taxon>
    </lineage>
</organism>
<dbReference type="GO" id="GO:0003723">
    <property type="term" value="F:RNA binding"/>
    <property type="evidence" value="ECO:0000318"/>
    <property type="project" value="GO_Central"/>
</dbReference>
<feature type="compositionally biased region" description="Basic and acidic residues" evidence="4">
    <location>
        <begin position="116"/>
        <end position="132"/>
    </location>
</feature>
<protein>
    <submittedName>
        <fullName evidence="6 8">RNA binding motif protein 12B</fullName>
    </submittedName>
</protein>
<dbReference type="AlphaFoldDB" id="E7F6E2"/>
<proteinExistence type="evidence at protein level"/>
<accession>E7F6E2</accession>
<feature type="compositionally biased region" description="Basic and acidic residues" evidence="4">
    <location>
        <begin position="141"/>
        <end position="150"/>
    </location>
</feature>
<keyword evidence="1" id="KW-0677">Repeat</keyword>
<evidence type="ECO:0000256" key="2">
    <source>
        <dbReference type="ARBA" id="ARBA00022884"/>
    </source>
</evidence>
<dbReference type="GeneTree" id="ENSGT00940000158322"/>
<dbReference type="STRING" id="7955.ENSDARP00000097607"/>
<reference evidence="6" key="2">
    <citation type="submission" date="2011-07" db="UniProtKB">
        <authorList>
            <consortium name="Ensembl"/>
        </authorList>
    </citation>
    <scope>IDENTIFICATION</scope>
    <source>
        <strain evidence="6">Tuebingen</strain>
    </source>
</reference>
<feature type="region of interest" description="Disordered" evidence="4">
    <location>
        <begin position="100"/>
        <end position="150"/>
    </location>
</feature>
<dbReference type="ZFIN" id="ZDB-GENE-030131-6428">
    <property type="gene designation" value="rbm12bb"/>
</dbReference>
<evidence type="ECO:0000256" key="4">
    <source>
        <dbReference type="SAM" id="MobiDB-lite"/>
    </source>
</evidence>
<evidence type="ECO:0007829" key="10">
    <source>
        <dbReference type="PeptideAtlas" id="E7F6E2"/>
    </source>
</evidence>
<gene>
    <name evidence="8 9" type="primary">rbm12bb</name>
    <name evidence="8" type="synonym">fi89g10</name>
    <name evidence="8" type="synonym">rbm12b</name>
    <name evidence="8" type="synonym">si:ch211-193p21.4</name>
    <name evidence="8" type="synonym">wu:fi89g10</name>
    <name evidence="8" type="synonym">zgc:56148</name>
</gene>
<sequence>MAVVIRLQGLRVTAGSEDIRNFFTGLRIPDGGVHIIGGELEEAFIIFASDEDARRAMSRSGGCIKGSTVNLFLSSKSEMQSVLEESTRRSEFKNRAMYKEPVKRASAEQGPLPFSKDTRPDVRRADHPEMRGRPASSTFSEARRQRDGDAPERAEVYLKLTGMPFSATKDNVHNFFAGLKVDDILFLKNPRGMFSGNSMVRFTTKEDAIEGLKRDRQYMGSRYIQITRCTEEEWLKEGGLIVAADMRKRTPVERVRSRSPISYRSRSRSPSHEEYCIMFENLPPLVEKRDVRVFLQPVALKDDQIIIFSSKKDDKSKSAVVVFRSLTDYCAGLAHNKEMMYNKVVYVSPISKEKMVTMLESSIDARGEEKGSRRSAEASQSQRNTPDSQLRCLYVRNLPFDVRKVEIMDFFHGYALTEDRVILLRDERGAGLGEALVIFQTEKEAMTGQSLNGQRFLGSEVMLKCITMSQMAQFGVNDQPMVSPQERNFQERNFQDRNFQDRNFQDRNFQERNFQERNFQERNFQDRNFQDRNFQDRNFEERNFQRNEVFNDGPGFINNQMPQGDFEMLPNMHQGYGGHEHFEPNFGPGPDGNGRQHYEPPDAQFDAPTCVKLVNLPSQIRIEEIYDFCYGYRVIPGSASLLFDRNGAPKRSATIAFDNHREALVAVRELNGRPIGTRKIQVFIL</sequence>
<reference evidence="6 7" key="3">
    <citation type="journal article" date="2013" name="Nature">
        <title>The zebrafish reference genome sequence and its relationship to the human genome.</title>
        <authorList>
            <consortium name="Genome Reference Consortium Zebrafish"/>
            <person name="Howe K."/>
            <person name="Clark M.D."/>
            <person name="Torroja C.F."/>
            <person name="Torrance J."/>
            <person name="Berthelot C."/>
            <person name="Muffato M."/>
            <person name="Collins J.E."/>
            <person name="Humphray S."/>
            <person name="McLaren K."/>
            <person name="Matthews L."/>
            <person name="McLaren S."/>
            <person name="Sealy I."/>
            <person name="Caccamo M."/>
            <person name="Churcher C."/>
            <person name="Scott C."/>
            <person name="Barrett J.C."/>
            <person name="Koch R."/>
            <person name="Rauch G.J."/>
            <person name="White S."/>
            <person name="Chow W."/>
            <person name="Kilian B."/>
            <person name="Quintais L.T."/>
            <person name="Guerra-Assuncao J.A."/>
            <person name="Zhou Y."/>
            <person name="Gu Y."/>
            <person name="Yen J."/>
            <person name="Vogel J.H."/>
            <person name="Eyre T."/>
            <person name="Redmond S."/>
            <person name="Banerjee R."/>
            <person name="Chi J."/>
            <person name="Fu B."/>
            <person name="Langley E."/>
            <person name="Maguire S.F."/>
            <person name="Laird G.K."/>
            <person name="Lloyd D."/>
            <person name="Kenyon E."/>
            <person name="Donaldson S."/>
            <person name="Sehra H."/>
            <person name="Almeida-King J."/>
            <person name="Loveland J."/>
            <person name="Trevanion S."/>
            <person name="Jones M."/>
            <person name="Quail M."/>
            <person name="Willey D."/>
            <person name="Hunt A."/>
            <person name="Burton J."/>
            <person name="Sims S."/>
            <person name="McLay K."/>
            <person name="Plumb B."/>
            <person name="Davis J."/>
            <person name="Clee C."/>
            <person name="Oliver K."/>
            <person name="Clark R."/>
            <person name="Riddle C."/>
            <person name="Elliot D."/>
            <person name="Eliott D."/>
            <person name="Threadgold G."/>
            <person name="Harden G."/>
            <person name="Ware D."/>
            <person name="Begum S."/>
            <person name="Mortimore B."/>
            <person name="Mortimer B."/>
            <person name="Kerry G."/>
            <person name="Heath P."/>
            <person name="Phillimore B."/>
            <person name="Tracey A."/>
            <person name="Corby N."/>
            <person name="Dunn M."/>
            <person name="Johnson C."/>
            <person name="Wood J."/>
            <person name="Clark S."/>
            <person name="Pelan S."/>
            <person name="Griffiths G."/>
            <person name="Smith M."/>
            <person name="Glithero R."/>
            <person name="Howden P."/>
            <person name="Barker N."/>
            <person name="Lloyd C."/>
            <person name="Stevens C."/>
            <person name="Harley J."/>
            <person name="Holt K."/>
            <person name="Panagiotidis G."/>
            <person name="Lovell J."/>
            <person name="Beasley H."/>
            <person name="Henderson C."/>
            <person name="Gordon D."/>
            <person name="Auger K."/>
            <person name="Wright D."/>
            <person name="Collins J."/>
            <person name="Raisen C."/>
            <person name="Dyer L."/>
            <person name="Leung K."/>
            <person name="Robertson L."/>
            <person name="Ambridge K."/>
            <person name="Leongamornlert D."/>
            <person name="McGuire S."/>
            <person name="Gilderthorp R."/>
            <person name="Griffiths C."/>
            <person name="Manthravadi D."/>
            <person name="Nichol S."/>
            <person name="Barker G."/>
            <person name="Whitehead S."/>
            <person name="Kay M."/>
            <person name="Brown J."/>
            <person name="Murnane C."/>
            <person name="Gray E."/>
            <person name="Humphries M."/>
            <person name="Sycamore N."/>
            <person name="Barker D."/>
            <person name="Saunders D."/>
            <person name="Wallis J."/>
            <person name="Babbage A."/>
            <person name="Hammond S."/>
            <person name="Mashreghi-Mohammadi M."/>
            <person name="Barr L."/>
            <person name="Martin S."/>
            <person name="Wray P."/>
            <person name="Ellington A."/>
            <person name="Matthews N."/>
            <person name="Ellwood M."/>
            <person name="Woodmansey R."/>
            <person name="Clark G."/>
            <person name="Cooper J."/>
            <person name="Cooper J."/>
            <person name="Tromans A."/>
            <person name="Grafham D."/>
            <person name="Skuce C."/>
            <person name="Pandian R."/>
            <person name="Andrews R."/>
            <person name="Harrison E."/>
            <person name="Kimberley A."/>
            <person name="Garnett J."/>
            <person name="Fosker N."/>
            <person name="Hall R."/>
            <person name="Garner P."/>
            <person name="Kelly D."/>
            <person name="Bird C."/>
            <person name="Palmer S."/>
            <person name="Gehring I."/>
            <person name="Berger A."/>
            <person name="Dooley C.M."/>
            <person name="Ersan-Urun Z."/>
            <person name="Eser C."/>
            <person name="Geiger H."/>
            <person name="Geisler M."/>
            <person name="Karotki L."/>
            <person name="Kirn A."/>
            <person name="Konantz J."/>
            <person name="Konantz M."/>
            <person name="Oberlander M."/>
            <person name="Rudolph-Geiger S."/>
            <person name="Teucke M."/>
            <person name="Lanz C."/>
            <person name="Raddatz G."/>
            <person name="Osoegawa K."/>
            <person name="Zhu B."/>
            <person name="Rapp A."/>
            <person name="Widaa S."/>
            <person name="Langford C."/>
            <person name="Yang F."/>
            <person name="Schuster S.C."/>
            <person name="Carter N.P."/>
            <person name="Harrow J."/>
            <person name="Ning Z."/>
            <person name="Herrero J."/>
            <person name="Searle S.M."/>
            <person name="Enright A."/>
            <person name="Geisler R."/>
            <person name="Plasterk R.H."/>
            <person name="Lee C."/>
            <person name="Westerfield M."/>
            <person name="de Jong P.J."/>
            <person name="Zon L.I."/>
            <person name="Postlethwait J.H."/>
            <person name="Nusslein-Volhard C."/>
            <person name="Hubbard T.J."/>
            <person name="Roest Crollius H."/>
            <person name="Rogers J."/>
            <person name="Stemple D.L."/>
        </authorList>
    </citation>
    <scope>NUCLEOTIDE SEQUENCE [LARGE SCALE GENOMIC DNA]</scope>
    <source>
        <strain evidence="6">Tuebingen</strain>
    </source>
</reference>
<dbReference type="InterPro" id="IPR050666">
    <property type="entry name" value="ESRP"/>
</dbReference>
<evidence type="ECO:0000313" key="8">
    <source>
        <dbReference type="RefSeq" id="NP_001277069.1"/>
    </source>
</evidence>
<dbReference type="InterPro" id="IPR000504">
    <property type="entry name" value="RRM_dom"/>
</dbReference>
<keyword evidence="2 3" id="KW-0694">RNA-binding</keyword>
<dbReference type="InterPro" id="IPR034588">
    <property type="entry name" value="RBM12B_RRM2"/>
</dbReference>
<dbReference type="CTD" id="334496"/>
<dbReference type="Gene3D" id="3.30.70.330">
    <property type="match status" value="5"/>
</dbReference>
<evidence type="ECO:0000259" key="5">
    <source>
        <dbReference type="PROSITE" id="PS50102"/>
    </source>
</evidence>
<feature type="domain" description="RRM" evidence="5">
    <location>
        <begin position="391"/>
        <end position="464"/>
    </location>
</feature>
<dbReference type="ExpressionAtlas" id="E7F6E2">
    <property type="expression patterns" value="baseline"/>
</dbReference>
<dbReference type="PANTHER" id="PTHR13976">
    <property type="entry name" value="HETEROGENEOUS NUCLEAR RIBONUCLEOPROTEIN-RELATED"/>
    <property type="match status" value="1"/>
</dbReference>
<dbReference type="Ensembl" id="ENSDART00000111912.4">
    <property type="protein sequence ID" value="ENSDARP00000097607.3"/>
    <property type="gene ID" value="ENSDARG00000079717.6"/>
</dbReference>
<dbReference type="GeneID" id="334496"/>
<dbReference type="Bgee" id="ENSDARG00000079717">
    <property type="expression patterns" value="Expressed in gastrula and 27 other cell types or tissues"/>
</dbReference>
<feature type="region of interest" description="Disordered" evidence="4">
    <location>
        <begin position="363"/>
        <end position="384"/>
    </location>
</feature>
<dbReference type="PROSITE" id="PS50102">
    <property type="entry name" value="RRM"/>
    <property type="match status" value="1"/>
</dbReference>
<dbReference type="SUPFAM" id="SSF54928">
    <property type="entry name" value="RNA-binding domain, RBD"/>
    <property type="match status" value="4"/>
</dbReference>
<dbReference type="SMART" id="SM00360">
    <property type="entry name" value="RRM"/>
    <property type="match status" value="5"/>
</dbReference>
<dbReference type="Pfam" id="PF00076">
    <property type="entry name" value="RRM_1"/>
    <property type="match status" value="2"/>
</dbReference>
<dbReference type="OMA" id="AEMQNML"/>
<keyword evidence="7" id="KW-1185">Reference proteome</keyword>
<reference evidence="8" key="6">
    <citation type="submission" date="2025-04" db="UniProtKB">
        <authorList>
            <consortium name="RefSeq"/>
        </authorList>
    </citation>
    <scope>IDENTIFICATION</scope>
    <source>
        <strain evidence="8">Tuebingen</strain>
    </source>
</reference>
<accession>A0A8M1P6I4</accession>
<dbReference type="RefSeq" id="NP_001277069.1">
    <property type="nucleotide sequence ID" value="NM_001290140.1"/>
</dbReference>
<evidence type="ECO:0000313" key="9">
    <source>
        <dbReference type="ZFIN" id="ZDB-GENE-030131-6428"/>
    </source>
</evidence>
<dbReference type="SUPFAM" id="SSF141571">
    <property type="entry name" value="Pentapeptide repeat-like"/>
    <property type="match status" value="1"/>
</dbReference>
<dbReference type="EMBL" id="BX321920">
    <property type="status" value="NOT_ANNOTATED_CDS"/>
    <property type="molecule type" value="Genomic_DNA"/>
</dbReference>
<dbReference type="GO" id="GO:0005654">
    <property type="term" value="C:nucleoplasm"/>
    <property type="evidence" value="ECO:0000318"/>
    <property type="project" value="GO_Central"/>
</dbReference>
<reference evidence="8" key="1">
    <citation type="journal article" date="2011" name="J. Biol. Chem.">
        <title>Global identification of SMAD2 target genes reveals a role for multiple co-regulatory factors in zebrafish early gastrulas.</title>
        <authorList>
            <person name="Liu Z."/>
            <person name="Lin X."/>
            <person name="Cai Z."/>
            <person name="Zhang Z."/>
            <person name="Han C."/>
            <person name="Jia S."/>
            <person name="Meng A."/>
            <person name="Wang Q."/>
        </authorList>
    </citation>
    <scope>NUCLEOTIDE SEQUENCE</scope>
    <source>
        <strain evidence="8">Tuebingen</strain>
    </source>
</reference>
<dbReference type="InterPro" id="IPR012677">
    <property type="entry name" value="Nucleotide-bd_a/b_plait_sf"/>
</dbReference>
<name>E7F6E2_DANRE</name>
<dbReference type="CDD" id="cd12515">
    <property type="entry name" value="RRM5_RBM12_like"/>
    <property type="match status" value="1"/>
</dbReference>
<dbReference type="CDD" id="cd12746">
    <property type="entry name" value="RRM2_RBM12B"/>
    <property type="match status" value="1"/>
</dbReference>